<dbReference type="InterPro" id="IPR001320">
    <property type="entry name" value="Iontro_rcpt_C"/>
</dbReference>
<evidence type="ECO:0000313" key="21">
    <source>
        <dbReference type="Proteomes" id="UP001374579"/>
    </source>
</evidence>
<dbReference type="InterPro" id="IPR001828">
    <property type="entry name" value="ANF_lig-bd_rcpt"/>
</dbReference>
<dbReference type="SUPFAM" id="SSF81324">
    <property type="entry name" value="Voltage-gated potassium channels"/>
    <property type="match status" value="1"/>
</dbReference>
<evidence type="ECO:0000256" key="9">
    <source>
        <dbReference type="ARBA" id="ARBA00023180"/>
    </source>
</evidence>
<feature type="binding site" evidence="14">
    <location>
        <position position="512"/>
    </location>
    <ligand>
        <name>L-glutamate</name>
        <dbReference type="ChEBI" id="CHEBI:29985"/>
    </ligand>
</feature>
<evidence type="ECO:0000256" key="6">
    <source>
        <dbReference type="ARBA" id="ARBA00023065"/>
    </source>
</evidence>
<keyword evidence="6" id="KW-0406">Ion transport</keyword>
<evidence type="ECO:0000256" key="4">
    <source>
        <dbReference type="ARBA" id="ARBA00022989"/>
    </source>
</evidence>
<feature type="site" description="Crucial to convey clamshell closure to channel opening" evidence="15">
    <location>
        <position position="663"/>
    </location>
</feature>
<evidence type="ECO:0000256" key="1">
    <source>
        <dbReference type="ARBA" id="ARBA00022448"/>
    </source>
</evidence>
<evidence type="ECO:0000313" key="20">
    <source>
        <dbReference type="EMBL" id="KAK7098045.1"/>
    </source>
</evidence>
<evidence type="ECO:0000256" key="10">
    <source>
        <dbReference type="ARBA" id="ARBA00023257"/>
    </source>
</evidence>
<protein>
    <recommendedName>
        <fullName evidence="22">Glutamate receptor</fullName>
    </recommendedName>
</protein>
<proteinExistence type="predicted"/>
<keyword evidence="8" id="KW-0675">Receptor</keyword>
<evidence type="ECO:0000256" key="13">
    <source>
        <dbReference type="ARBA" id="ARBA00034104"/>
    </source>
</evidence>
<evidence type="ECO:0000259" key="19">
    <source>
        <dbReference type="SMART" id="SM00918"/>
    </source>
</evidence>
<dbReference type="GO" id="GO:0038023">
    <property type="term" value="F:signaling receptor activity"/>
    <property type="evidence" value="ECO:0007669"/>
    <property type="project" value="InterPro"/>
</dbReference>
<reference evidence="20 21" key="1">
    <citation type="submission" date="2024-02" db="EMBL/GenBank/DDBJ databases">
        <title>Chromosome-scale genome assembly of the rough periwinkle Littorina saxatilis.</title>
        <authorList>
            <person name="De Jode A."/>
            <person name="Faria R."/>
            <person name="Formenti G."/>
            <person name="Sims Y."/>
            <person name="Smith T.P."/>
            <person name="Tracey A."/>
            <person name="Wood J.M.D."/>
            <person name="Zagrodzka Z.B."/>
            <person name="Johannesson K."/>
            <person name="Butlin R.K."/>
            <person name="Leder E.H."/>
        </authorList>
    </citation>
    <scope>NUCLEOTIDE SEQUENCE [LARGE SCALE GENOMIC DNA]</scope>
    <source>
        <strain evidence="20">Snail1</strain>
        <tissue evidence="20">Muscle</tissue>
    </source>
</reference>
<keyword evidence="7 16" id="KW-0472">Membrane</keyword>
<keyword evidence="21" id="KW-1185">Reference proteome</keyword>
<dbReference type="SMART" id="SM00918">
    <property type="entry name" value="Lig_chan-Glu_bd"/>
    <property type="match status" value="1"/>
</dbReference>
<dbReference type="SUPFAM" id="SSF53850">
    <property type="entry name" value="Periplasmic binding protein-like II"/>
    <property type="match status" value="1"/>
</dbReference>
<keyword evidence="11" id="KW-1071">Ligand-gated ion channel</keyword>
<keyword evidence="5" id="KW-0770">Synapse</keyword>
<dbReference type="EMBL" id="JBAMIC010000013">
    <property type="protein sequence ID" value="KAK7098045.1"/>
    <property type="molecule type" value="Genomic_DNA"/>
</dbReference>
<evidence type="ECO:0000256" key="11">
    <source>
        <dbReference type="ARBA" id="ARBA00023286"/>
    </source>
</evidence>
<dbReference type="InterPro" id="IPR001508">
    <property type="entry name" value="Iono_Glu_rcpt_met"/>
</dbReference>
<evidence type="ECO:0000256" key="7">
    <source>
        <dbReference type="ARBA" id="ARBA00023136"/>
    </source>
</evidence>
<accession>A0AAN9G8T8</accession>
<comment type="caution">
    <text evidence="20">The sequence shown here is derived from an EMBL/GenBank/DDBJ whole genome shotgun (WGS) entry which is preliminary data.</text>
</comment>
<dbReference type="Proteomes" id="UP001374579">
    <property type="component" value="Unassembled WGS sequence"/>
</dbReference>
<dbReference type="AlphaFoldDB" id="A0AAN9G8T8"/>
<feature type="transmembrane region" description="Helical" evidence="16">
    <location>
        <begin position="558"/>
        <end position="577"/>
    </location>
</feature>
<dbReference type="InterPro" id="IPR019594">
    <property type="entry name" value="Glu/Gly-bd"/>
</dbReference>
<evidence type="ECO:0000256" key="3">
    <source>
        <dbReference type="ARBA" id="ARBA00022692"/>
    </source>
</evidence>
<keyword evidence="2" id="KW-1003">Cell membrane</keyword>
<dbReference type="SUPFAM" id="SSF53822">
    <property type="entry name" value="Periplasmic binding protein-like I"/>
    <property type="match status" value="1"/>
</dbReference>
<evidence type="ECO:0000256" key="2">
    <source>
        <dbReference type="ARBA" id="ARBA00022475"/>
    </source>
</evidence>
<keyword evidence="4 16" id="KW-1133">Transmembrane helix</keyword>
<evidence type="ECO:0000256" key="15">
    <source>
        <dbReference type="PIRSR" id="PIRSR601508-2"/>
    </source>
</evidence>
<keyword evidence="1" id="KW-0813">Transport</keyword>
<dbReference type="Gene3D" id="1.10.287.70">
    <property type="match status" value="1"/>
</dbReference>
<evidence type="ECO:0000256" key="8">
    <source>
        <dbReference type="ARBA" id="ARBA00023170"/>
    </source>
</evidence>
<keyword evidence="3 16" id="KW-0812">Transmembrane</keyword>
<name>A0AAN9G8T8_9CAEN</name>
<feature type="domain" description="Ionotropic glutamate receptor L-glutamate and glycine-binding" evidence="19">
    <location>
        <begin position="440"/>
        <end position="503"/>
    </location>
</feature>
<feature type="transmembrane region" description="Helical" evidence="16">
    <location>
        <begin position="634"/>
        <end position="656"/>
    </location>
</feature>
<dbReference type="GO" id="GO:0015276">
    <property type="term" value="F:ligand-gated monoatomic ion channel activity"/>
    <property type="evidence" value="ECO:0007669"/>
    <property type="project" value="InterPro"/>
</dbReference>
<keyword evidence="12" id="KW-0407">Ion channel</keyword>
<evidence type="ECO:0008006" key="22">
    <source>
        <dbReference type="Google" id="ProtNLM"/>
    </source>
</evidence>
<gene>
    <name evidence="20" type="ORF">V1264_004935</name>
</gene>
<dbReference type="FunFam" id="3.40.190.10:FF:000024">
    <property type="entry name" value="Glutamate receptor, ionotropic, delta 1"/>
    <property type="match status" value="1"/>
</dbReference>
<feature type="binding site" evidence="14">
    <location>
        <position position="514"/>
    </location>
    <ligand>
        <name>L-glutamate</name>
        <dbReference type="ChEBI" id="CHEBI:29985"/>
    </ligand>
</feature>
<evidence type="ECO:0000256" key="16">
    <source>
        <dbReference type="SAM" id="Phobius"/>
    </source>
</evidence>
<dbReference type="GO" id="GO:0045211">
    <property type="term" value="C:postsynaptic membrane"/>
    <property type="evidence" value="ECO:0007669"/>
    <property type="project" value="UniProtKB-SubCell"/>
</dbReference>
<dbReference type="Pfam" id="PF01094">
    <property type="entry name" value="ANF_receptor"/>
    <property type="match status" value="1"/>
</dbReference>
<dbReference type="Gene3D" id="3.40.190.10">
    <property type="entry name" value="Periplasmic binding protein-like II"/>
    <property type="match status" value="1"/>
</dbReference>
<feature type="binding site" evidence="14">
    <location>
        <position position="685"/>
    </location>
    <ligand>
        <name>L-glutamate</name>
        <dbReference type="ChEBI" id="CHEBI:29985"/>
    </ligand>
</feature>
<keyword evidence="17" id="KW-0732">Signal</keyword>
<dbReference type="SMART" id="SM00079">
    <property type="entry name" value="PBPe"/>
    <property type="match status" value="1"/>
</dbReference>
<organism evidence="20 21">
    <name type="scientific">Littorina saxatilis</name>
    <dbReference type="NCBI Taxonomy" id="31220"/>
    <lineage>
        <taxon>Eukaryota</taxon>
        <taxon>Metazoa</taxon>
        <taxon>Spiralia</taxon>
        <taxon>Lophotrochozoa</taxon>
        <taxon>Mollusca</taxon>
        <taxon>Gastropoda</taxon>
        <taxon>Caenogastropoda</taxon>
        <taxon>Littorinimorpha</taxon>
        <taxon>Littorinoidea</taxon>
        <taxon>Littorinidae</taxon>
        <taxon>Littorina</taxon>
    </lineage>
</organism>
<dbReference type="Pfam" id="PF00060">
    <property type="entry name" value="Lig_chan"/>
    <property type="match status" value="1"/>
</dbReference>
<evidence type="ECO:0000256" key="17">
    <source>
        <dbReference type="SAM" id="SignalP"/>
    </source>
</evidence>
<keyword evidence="10" id="KW-0628">Postsynaptic cell membrane</keyword>
<evidence type="ECO:0000259" key="18">
    <source>
        <dbReference type="SMART" id="SM00079"/>
    </source>
</evidence>
<feature type="chain" id="PRO_5042984290" description="Glutamate receptor" evidence="17">
    <location>
        <begin position="25"/>
        <end position="709"/>
    </location>
</feature>
<dbReference type="FunFam" id="1.10.287.70:FF:000010">
    <property type="entry name" value="Putative glutamate receptor ionotropic kainate 1"/>
    <property type="match status" value="1"/>
</dbReference>
<evidence type="ECO:0000256" key="12">
    <source>
        <dbReference type="ARBA" id="ARBA00023303"/>
    </source>
</evidence>
<comment type="subcellular location">
    <subcellularLocation>
        <location evidence="13">Postsynaptic cell membrane</location>
        <topology evidence="13">Multi-pass membrane protein</topology>
    </subcellularLocation>
</comment>
<feature type="domain" description="Ionotropic glutamate receptor C-terminal" evidence="18">
    <location>
        <begin position="430"/>
        <end position="638"/>
    </location>
</feature>
<feature type="site" description="Interaction with the cone snail toxin Con-ikot-ikot" evidence="15">
    <location>
        <position position="690"/>
    </location>
</feature>
<sequence>MASVAAAVMAGLLLLLVLLQRTMAVEIPIGLILHENSVRLERAFEFASMVLNHKMLDRESNKRSHKILYHVGRNRTDLNDNYKMGATICNLFSEGVHAVVGITHPSTYNTVQSYSNALHIPFILASSTRQTSREQYQYDVSVSPPLVDAVIRTIASIPRNHKVYYVYDSDDGLWRLQKLYQFFQKKAEMARAVDAFRIRDLSSAYSVLRSFDLKDNEMKIIVLDLESSHAYRTVMEQVIDVGMNRDEYHYIMAGAGAMDLALSSDFYSQFLFGGVNITAFTFVSNDSAMYRTWEQQWKQYKDEFPDLFPVTSDTALMLDAVRAAYEAIQKTRNLPTPTRGRTQSNVNCRLDRPHPSLVGDQIMSSLRKVQFEGLSGPVKFNGRKRTKFHIDVYKLQFKHNLRKIDRWEPKDLVLDNLGVVLPFDLSPNATQRVTTVLEPPFIRPVENTNGEPAVGGKHYEGYCIDLLKMVAERVNFQYSLHVQNQYGSTVNGSWTGMIGELVRKERDIAIAPLTITQERERVVDFTKPFMNTGISIMIKKPDRQKPGVFSFMEPLDTWVWLCIAMGFLAVSFVLFFVGRFSPYEWQVSEEGGKEPSATNTFTISNTLWFSLGALMQQGSDISPRSLSGRIIGSAWWFFTLIIISSYTANLAAFLTIEKLVSPIDSADDLVEHPTIKYGTLGTGTSWRFFKVRFIVLIDLLTGAGCWLIH</sequence>
<evidence type="ECO:0000256" key="14">
    <source>
        <dbReference type="PIRSR" id="PIRSR601508-1"/>
    </source>
</evidence>
<evidence type="ECO:0000256" key="5">
    <source>
        <dbReference type="ARBA" id="ARBA00023018"/>
    </source>
</evidence>
<dbReference type="InterPro" id="IPR028082">
    <property type="entry name" value="Peripla_BP_I"/>
</dbReference>
<feature type="signal peptide" evidence="17">
    <location>
        <begin position="1"/>
        <end position="24"/>
    </location>
</feature>
<dbReference type="PRINTS" id="PR00177">
    <property type="entry name" value="NMDARECEPTOR"/>
</dbReference>
<dbReference type="Pfam" id="PF10613">
    <property type="entry name" value="Lig_chan-Glu_bd"/>
    <property type="match status" value="1"/>
</dbReference>
<feature type="transmembrane region" description="Helical" evidence="16">
    <location>
        <begin position="689"/>
        <end position="708"/>
    </location>
</feature>
<dbReference type="Gene3D" id="3.40.50.2300">
    <property type="match status" value="2"/>
</dbReference>
<dbReference type="PANTHER" id="PTHR18966">
    <property type="entry name" value="IONOTROPIC GLUTAMATE RECEPTOR"/>
    <property type="match status" value="1"/>
</dbReference>
<dbReference type="InterPro" id="IPR015683">
    <property type="entry name" value="Ionotropic_Glu_rcpt"/>
</dbReference>
<keyword evidence="9" id="KW-0325">Glycoprotein</keyword>
<feature type="binding site" evidence="14">
    <location>
        <position position="519"/>
    </location>
    <ligand>
        <name>L-glutamate</name>
        <dbReference type="ChEBI" id="CHEBI:29985"/>
    </ligand>
</feature>